<feature type="transmembrane region" description="Helical" evidence="1">
    <location>
        <begin position="71"/>
        <end position="91"/>
    </location>
</feature>
<feature type="transmembrane region" description="Helical" evidence="1">
    <location>
        <begin position="165"/>
        <end position="190"/>
    </location>
</feature>
<dbReference type="EMBL" id="JAROCE010000002">
    <property type="protein sequence ID" value="MFM2720524.1"/>
    <property type="molecule type" value="Genomic_DNA"/>
</dbReference>
<evidence type="ECO:0000256" key="1">
    <source>
        <dbReference type="SAM" id="Phobius"/>
    </source>
</evidence>
<keyword evidence="1" id="KW-1133">Transmembrane helix</keyword>
<organism evidence="2 3">
    <name type="scientific">Microbacterium mcarthurae</name>
    <dbReference type="NCBI Taxonomy" id="3035918"/>
    <lineage>
        <taxon>Bacteria</taxon>
        <taxon>Bacillati</taxon>
        <taxon>Actinomycetota</taxon>
        <taxon>Actinomycetes</taxon>
        <taxon>Micrococcales</taxon>
        <taxon>Microbacteriaceae</taxon>
        <taxon>Microbacterium</taxon>
    </lineage>
</organism>
<reference evidence="2 3" key="1">
    <citation type="submission" date="2023-03" db="EMBL/GenBank/DDBJ databases">
        <title>MT1 and MT2 Draft Genomes of Novel Species.</title>
        <authorList>
            <person name="Venkateswaran K."/>
        </authorList>
    </citation>
    <scope>NUCLEOTIDE SEQUENCE [LARGE SCALE GENOMIC DNA]</scope>
    <source>
        <strain evidence="2 3">IF8SW-P5</strain>
    </source>
</reference>
<accession>A0ABW9GG94</accession>
<dbReference type="Proteomes" id="UP001630303">
    <property type="component" value="Unassembled WGS sequence"/>
</dbReference>
<sequence length="211" mass="21592">MTTPASVRSLDVRHVQLARALFAALAAVMVTFSPDHSAAVGGSVFSGFALSTALVFVVAAWLVFPRGQRVTPVLLAVVTGVAGLAASVGAWRTTTFFFVLVIVWAAVSGVIEIVGAVRDRRAGRSASVARDGVTVGILTLALVIGLLATSPAFSYDYTIEGAGTFTLTGITIAVGIFGGYAAIIAVYLAIAGFSPRRPEPVPAVPAEEAAS</sequence>
<evidence type="ECO:0000313" key="2">
    <source>
        <dbReference type="EMBL" id="MFM2720524.1"/>
    </source>
</evidence>
<feature type="transmembrane region" description="Helical" evidence="1">
    <location>
        <begin position="44"/>
        <end position="64"/>
    </location>
</feature>
<evidence type="ECO:0000313" key="3">
    <source>
        <dbReference type="Proteomes" id="UP001630303"/>
    </source>
</evidence>
<feature type="transmembrane region" description="Helical" evidence="1">
    <location>
        <begin position="97"/>
        <end position="117"/>
    </location>
</feature>
<protein>
    <submittedName>
        <fullName evidence="2">Acyl-CoA synthetase</fullName>
    </submittedName>
</protein>
<proteinExistence type="predicted"/>
<keyword evidence="3" id="KW-1185">Reference proteome</keyword>
<dbReference type="RefSeq" id="WP_239277217.1">
    <property type="nucleotide sequence ID" value="NZ_JAROCE010000002.1"/>
</dbReference>
<keyword evidence="1" id="KW-0472">Membrane</keyword>
<gene>
    <name evidence="2" type="ORF">P5G46_08405</name>
</gene>
<feature type="transmembrane region" description="Helical" evidence="1">
    <location>
        <begin position="129"/>
        <end position="153"/>
    </location>
</feature>
<keyword evidence="1" id="KW-0812">Transmembrane</keyword>
<name>A0ABW9GG94_9MICO</name>
<feature type="transmembrane region" description="Helical" evidence="1">
    <location>
        <begin position="12"/>
        <end position="32"/>
    </location>
</feature>
<comment type="caution">
    <text evidence="2">The sequence shown here is derived from an EMBL/GenBank/DDBJ whole genome shotgun (WGS) entry which is preliminary data.</text>
</comment>